<feature type="transmembrane region" description="Helical" evidence="1">
    <location>
        <begin position="20"/>
        <end position="46"/>
    </location>
</feature>
<dbReference type="Proteomes" id="UP000214747">
    <property type="component" value="Unassembled WGS sequence"/>
</dbReference>
<reference evidence="2 3" key="1">
    <citation type="journal article" date="2010" name="Int. J. Syst. Evol. Microbiol.">
        <title>Reclassification of Herbaspirillum putei as a later heterotypic synonym of Herbaspirillum huttiense, with the description of H. huttiense subsp. huttiense subsp. nov. and H. huttiense subsp. putei subsp. nov., comb. nov., and description of Herbaspirillum aquaticum sp. nov.</title>
        <authorList>
            <person name="Dobritsa A.P."/>
            <person name="Reddy M.C."/>
            <person name="Samadpour M."/>
        </authorList>
    </citation>
    <scope>NUCLEOTIDE SEQUENCE [LARGE SCALE GENOMIC DNA]</scope>
    <source>
        <strain evidence="2 3">IEH 4430</strain>
    </source>
</reference>
<dbReference type="RefSeq" id="WP_088753317.1">
    <property type="nucleotide sequence ID" value="NZ_JARJFG010000001.1"/>
</dbReference>
<feature type="transmembrane region" description="Helical" evidence="1">
    <location>
        <begin position="67"/>
        <end position="100"/>
    </location>
</feature>
<sequence length="120" mass="14289">MNQELVFDPQTQTGRDLVWWLYLAHAACLVFSLGMLSWLPLIVNYLKRGDVRETFLYTHHRWQIRSFWWYLFWLFAGGVLWATVIGIPVAILVFSLAWIWKAYRLIKGFLDLQDNKPMPV</sequence>
<protein>
    <recommendedName>
        <fullName evidence="4">Transmembrane protein</fullName>
    </recommendedName>
</protein>
<gene>
    <name evidence="2" type="ORF">CEJ45_00505</name>
</gene>
<proteinExistence type="predicted"/>
<dbReference type="AlphaFoldDB" id="A0A225SZC1"/>
<evidence type="ECO:0000313" key="2">
    <source>
        <dbReference type="EMBL" id="OWY36614.1"/>
    </source>
</evidence>
<evidence type="ECO:0008006" key="4">
    <source>
        <dbReference type="Google" id="ProtNLM"/>
    </source>
</evidence>
<keyword evidence="3" id="KW-1185">Reference proteome</keyword>
<name>A0A225SZC1_9BURK</name>
<accession>A0A225SZC1</accession>
<keyword evidence="1" id="KW-0472">Membrane</keyword>
<dbReference type="EMBL" id="NJGV01000001">
    <property type="protein sequence ID" value="OWY36614.1"/>
    <property type="molecule type" value="Genomic_DNA"/>
</dbReference>
<keyword evidence="1" id="KW-0812">Transmembrane</keyword>
<evidence type="ECO:0000256" key="1">
    <source>
        <dbReference type="SAM" id="Phobius"/>
    </source>
</evidence>
<evidence type="ECO:0000313" key="3">
    <source>
        <dbReference type="Proteomes" id="UP000214747"/>
    </source>
</evidence>
<comment type="caution">
    <text evidence="2">The sequence shown here is derived from an EMBL/GenBank/DDBJ whole genome shotgun (WGS) entry which is preliminary data.</text>
</comment>
<keyword evidence="1" id="KW-1133">Transmembrane helix</keyword>
<organism evidence="2 3">
    <name type="scientific">Herbaspirillum aquaticum</name>
    <dbReference type="NCBI Taxonomy" id="568783"/>
    <lineage>
        <taxon>Bacteria</taxon>
        <taxon>Pseudomonadati</taxon>
        <taxon>Pseudomonadota</taxon>
        <taxon>Betaproteobacteria</taxon>
        <taxon>Burkholderiales</taxon>
        <taxon>Oxalobacteraceae</taxon>
        <taxon>Herbaspirillum</taxon>
    </lineage>
</organism>